<sequence length="178" mass="20590">MIELNRINDEYILPVKKINSFWKPKTNLKWNIEGYNNTSYFLKMIRGRRKILSLHRIKGEDDQKIEGTKAIPEAAINYYENIFSHKYHRTDPQFLDSVPSIIPKEDNNDLMVIPIKQEVEHAVFGIDPDSAGGLDGFKGKLFQHSWDIIEDGICSMVLDIINGRGVNTFITYTYLVLI</sequence>
<reference evidence="1" key="1">
    <citation type="journal article" date="2014" name="Nat. Commun.">
        <title>The tobacco genome sequence and its comparison with those of tomato and potato.</title>
        <authorList>
            <person name="Sierro N."/>
            <person name="Battey J.N."/>
            <person name="Ouadi S."/>
            <person name="Bakaher N."/>
            <person name="Bovet L."/>
            <person name="Willig A."/>
            <person name="Goepfert S."/>
            <person name="Peitsch M.C."/>
            <person name="Ivanov N.V."/>
        </authorList>
    </citation>
    <scope>NUCLEOTIDE SEQUENCE [LARGE SCALE GENOMIC DNA]</scope>
</reference>
<gene>
    <name evidence="2" type="primary">LOC142180782</name>
</gene>
<name>A0AC58UHJ4_TOBAC</name>
<protein>
    <submittedName>
        <fullName evidence="2">Uncharacterized protein LOC142180782</fullName>
    </submittedName>
</protein>
<proteinExistence type="predicted"/>
<evidence type="ECO:0000313" key="1">
    <source>
        <dbReference type="Proteomes" id="UP000790787"/>
    </source>
</evidence>
<dbReference type="Proteomes" id="UP000790787">
    <property type="component" value="Chromosome 5"/>
</dbReference>
<dbReference type="RefSeq" id="XP_075108954.1">
    <property type="nucleotide sequence ID" value="XM_075252853.1"/>
</dbReference>
<keyword evidence="1" id="KW-1185">Reference proteome</keyword>
<evidence type="ECO:0000313" key="2">
    <source>
        <dbReference type="RefSeq" id="XP_075108954.1"/>
    </source>
</evidence>
<accession>A0AC58UHJ4</accession>
<organism evidence="1 2">
    <name type="scientific">Nicotiana tabacum</name>
    <name type="common">Common tobacco</name>
    <dbReference type="NCBI Taxonomy" id="4097"/>
    <lineage>
        <taxon>Eukaryota</taxon>
        <taxon>Viridiplantae</taxon>
        <taxon>Streptophyta</taxon>
        <taxon>Embryophyta</taxon>
        <taxon>Tracheophyta</taxon>
        <taxon>Spermatophyta</taxon>
        <taxon>Magnoliopsida</taxon>
        <taxon>eudicotyledons</taxon>
        <taxon>Gunneridae</taxon>
        <taxon>Pentapetalae</taxon>
        <taxon>asterids</taxon>
        <taxon>lamiids</taxon>
        <taxon>Solanales</taxon>
        <taxon>Solanaceae</taxon>
        <taxon>Nicotianoideae</taxon>
        <taxon>Nicotianeae</taxon>
        <taxon>Nicotiana</taxon>
    </lineage>
</organism>
<reference evidence="2" key="2">
    <citation type="submission" date="2025-08" db="UniProtKB">
        <authorList>
            <consortium name="RefSeq"/>
        </authorList>
    </citation>
    <scope>IDENTIFICATION</scope>
    <source>
        <tissue evidence="2">Leaf</tissue>
    </source>
</reference>